<evidence type="ECO:0000256" key="3">
    <source>
        <dbReference type="SAM" id="SignalP"/>
    </source>
</evidence>
<reference evidence="4" key="2">
    <citation type="submission" date="2022-10" db="EMBL/GenBank/DDBJ databases">
        <authorList>
            <consortium name="ENA_rothamsted_submissions"/>
            <consortium name="culmorum"/>
            <person name="King R."/>
        </authorList>
    </citation>
    <scope>NUCLEOTIDE SEQUENCE</scope>
</reference>
<keyword evidence="2" id="KW-1133">Transmembrane helix</keyword>
<name>A0A9N9SHT1_PHACE</name>
<protein>
    <submittedName>
        <fullName evidence="4">Uncharacterized protein</fullName>
    </submittedName>
</protein>
<dbReference type="AlphaFoldDB" id="A0A9N9SHT1"/>
<feature type="signal peptide" evidence="3">
    <location>
        <begin position="1"/>
        <end position="17"/>
    </location>
</feature>
<keyword evidence="3" id="KW-0732">Signal</keyword>
<evidence type="ECO:0000256" key="2">
    <source>
        <dbReference type="SAM" id="Phobius"/>
    </source>
</evidence>
<evidence type="ECO:0000313" key="4">
    <source>
        <dbReference type="EMBL" id="CAG9822885.1"/>
    </source>
</evidence>
<feature type="compositionally biased region" description="Polar residues" evidence="1">
    <location>
        <begin position="53"/>
        <end position="74"/>
    </location>
</feature>
<feature type="transmembrane region" description="Helical" evidence="2">
    <location>
        <begin position="422"/>
        <end position="443"/>
    </location>
</feature>
<keyword evidence="2" id="KW-0472">Membrane</keyword>
<evidence type="ECO:0000256" key="1">
    <source>
        <dbReference type="SAM" id="MobiDB-lite"/>
    </source>
</evidence>
<reference evidence="4" key="1">
    <citation type="submission" date="2022-01" db="EMBL/GenBank/DDBJ databases">
        <authorList>
            <person name="King R."/>
        </authorList>
    </citation>
    <scope>NUCLEOTIDE SEQUENCE</scope>
</reference>
<feature type="region of interest" description="Disordered" evidence="1">
    <location>
        <begin position="373"/>
        <end position="399"/>
    </location>
</feature>
<keyword evidence="2" id="KW-0812">Transmembrane</keyword>
<sequence>MMIIGIFVLSCISSIRGERELTTLRSFTLDLPFSDSVEIIEGDPLWEKRKGSSDSLNQYRKRTSTSSTANPTHSTSDDQEENSTEFSQTALRDFLDSYAEKVRLDKIEQHSADNPTIDHLEKNEKSWNLLKTNHHNHPYDDNSGWVSLDPVPWSVSKISKWHNKPMPADISWNDYPSTKRPWNDFSSHMPFQNKYKYKSPSDQNKYQVYYVNEEDLDRAQYSRPSNIHRQQVYMQVTPSMLHTPDTPSTSYQKDGNYEQVEISGIVTDGQPSNFPVKYVDTNRRFSSDPQPVTHPFMDDGEWVLLSTSKGYKFPKKQRSLKLNPGSIGTHKSVHITVLPPLKGSKINMTTSHGGLLQVESTFETVEQAQKKLQKRTHQMKKRKRPGKLVKRKRKVSASNNVLESTVATVPRSTGTTENDSSAILAGVGAGLIPATMAMFVPIAMNRGKKRRRRDTLTIPSVHI</sequence>
<feature type="chain" id="PRO_5040115505" evidence="3">
    <location>
        <begin position="18"/>
        <end position="463"/>
    </location>
</feature>
<proteinExistence type="predicted"/>
<dbReference type="OrthoDB" id="8185211at2759"/>
<dbReference type="EMBL" id="OU896712">
    <property type="protein sequence ID" value="CAG9822885.1"/>
    <property type="molecule type" value="Genomic_DNA"/>
</dbReference>
<evidence type="ECO:0000313" key="5">
    <source>
        <dbReference type="Proteomes" id="UP001153737"/>
    </source>
</evidence>
<organism evidence="4 5">
    <name type="scientific">Phaedon cochleariae</name>
    <name type="common">Mustard beetle</name>
    <dbReference type="NCBI Taxonomy" id="80249"/>
    <lineage>
        <taxon>Eukaryota</taxon>
        <taxon>Metazoa</taxon>
        <taxon>Ecdysozoa</taxon>
        <taxon>Arthropoda</taxon>
        <taxon>Hexapoda</taxon>
        <taxon>Insecta</taxon>
        <taxon>Pterygota</taxon>
        <taxon>Neoptera</taxon>
        <taxon>Endopterygota</taxon>
        <taxon>Coleoptera</taxon>
        <taxon>Polyphaga</taxon>
        <taxon>Cucujiformia</taxon>
        <taxon>Chrysomeloidea</taxon>
        <taxon>Chrysomelidae</taxon>
        <taxon>Chrysomelinae</taxon>
        <taxon>Chrysomelini</taxon>
        <taxon>Phaedon</taxon>
    </lineage>
</organism>
<dbReference type="Proteomes" id="UP001153737">
    <property type="component" value="Chromosome 6"/>
</dbReference>
<gene>
    <name evidence="4" type="ORF">PHAECO_LOCUS9916</name>
</gene>
<feature type="compositionally biased region" description="Basic residues" evidence="1">
    <location>
        <begin position="373"/>
        <end position="395"/>
    </location>
</feature>
<feature type="region of interest" description="Disordered" evidence="1">
    <location>
        <begin position="49"/>
        <end position="86"/>
    </location>
</feature>
<accession>A0A9N9SHT1</accession>
<keyword evidence="5" id="KW-1185">Reference proteome</keyword>